<evidence type="ECO:0000256" key="3">
    <source>
        <dbReference type="ARBA" id="ARBA00022692"/>
    </source>
</evidence>
<dbReference type="PhylomeDB" id="A0A0G4GYC3"/>
<comment type="subcellular location">
    <subcellularLocation>
        <location evidence="6">Golgi apparatus membrane</location>
        <topology evidence="6">Multi-pass membrane protein</topology>
    </subcellularLocation>
    <subcellularLocation>
        <location evidence="1">Membrane</location>
        <topology evidence="1">Multi-pass membrane protein</topology>
    </subcellularLocation>
</comment>
<feature type="transmembrane region" description="Helical" evidence="6">
    <location>
        <begin position="188"/>
        <end position="208"/>
    </location>
</feature>
<dbReference type="GO" id="GO:0005802">
    <property type="term" value="C:trans-Golgi network"/>
    <property type="evidence" value="ECO:0007669"/>
    <property type="project" value="TreeGrafter"/>
</dbReference>
<evidence type="ECO:0000259" key="8">
    <source>
        <dbReference type="Pfam" id="PF04893"/>
    </source>
</evidence>
<feature type="domain" description="Yip1" evidence="8">
    <location>
        <begin position="120"/>
        <end position="261"/>
    </location>
</feature>
<name>A0A0G4GYC3_9ALVE</name>
<accession>A0A0G4GYC3</accession>
<sequence>MIPPPRPMGGYGPPGQGFGPPGGMDGPSGMGGMGGMGQPMQPMGMQPMGMGGFGGPEGQMGGQMDSMGMGMGGGVGGGMGGDPEEDFANEPPILEELDIRPDEIAKRMKSVLLFQRLDHELLADSDLCGPLLIALARNLCFLCTRLPPTAGKVHFGYIYGLGISGCVGAYLLLNLMSQGEAIDLYRTLSILGYGLLPVVVLAFLSIFISLRQSFGLVVAPLCVVWCTATASRFFETALNMTHQRYLVAYPVFLLYACFVLITVF</sequence>
<dbReference type="GO" id="GO:0000139">
    <property type="term" value="C:Golgi membrane"/>
    <property type="evidence" value="ECO:0007669"/>
    <property type="project" value="UniProtKB-SubCell"/>
</dbReference>
<dbReference type="Pfam" id="PF04893">
    <property type="entry name" value="Yip1"/>
    <property type="match status" value="1"/>
</dbReference>
<dbReference type="PANTHER" id="PTHR21236">
    <property type="entry name" value="GOLGI MEMBRANE PROTEIN YIP1"/>
    <property type="match status" value="1"/>
</dbReference>
<evidence type="ECO:0000256" key="2">
    <source>
        <dbReference type="ARBA" id="ARBA00010596"/>
    </source>
</evidence>
<comment type="caution">
    <text evidence="6">Lacks conserved residue(s) required for the propagation of feature annotation.</text>
</comment>
<organism evidence="9">
    <name type="scientific">Chromera velia CCMP2878</name>
    <dbReference type="NCBI Taxonomy" id="1169474"/>
    <lineage>
        <taxon>Eukaryota</taxon>
        <taxon>Sar</taxon>
        <taxon>Alveolata</taxon>
        <taxon>Colpodellida</taxon>
        <taxon>Chromeraceae</taxon>
        <taxon>Chromera</taxon>
    </lineage>
</organism>
<evidence type="ECO:0000256" key="1">
    <source>
        <dbReference type="ARBA" id="ARBA00004141"/>
    </source>
</evidence>
<dbReference type="GO" id="GO:0048280">
    <property type="term" value="P:vesicle fusion with Golgi apparatus"/>
    <property type="evidence" value="ECO:0007669"/>
    <property type="project" value="TreeGrafter"/>
</dbReference>
<evidence type="ECO:0000313" key="9">
    <source>
        <dbReference type="EMBL" id="CEM36138.1"/>
    </source>
</evidence>
<evidence type="ECO:0000256" key="6">
    <source>
        <dbReference type="RuleBase" id="RU361264"/>
    </source>
</evidence>
<dbReference type="InterPro" id="IPR045231">
    <property type="entry name" value="Yip1/4-like"/>
</dbReference>
<feature type="transmembrane region" description="Helical" evidence="6">
    <location>
        <begin position="214"/>
        <end position="234"/>
    </location>
</feature>
<comment type="similarity">
    <text evidence="2 6">Belongs to the YIP1 family.</text>
</comment>
<protein>
    <recommendedName>
        <fullName evidence="6">Protein YIPF</fullName>
    </recommendedName>
</protein>
<dbReference type="GO" id="GO:0006888">
    <property type="term" value="P:endoplasmic reticulum to Golgi vesicle-mediated transport"/>
    <property type="evidence" value="ECO:0007669"/>
    <property type="project" value="InterPro"/>
</dbReference>
<feature type="compositionally biased region" description="Gly residues" evidence="7">
    <location>
        <begin position="9"/>
        <end position="37"/>
    </location>
</feature>
<gene>
    <name evidence="9" type="ORF">Cvel_5399</name>
</gene>
<dbReference type="AlphaFoldDB" id="A0A0G4GYC3"/>
<evidence type="ECO:0000256" key="5">
    <source>
        <dbReference type="ARBA" id="ARBA00023136"/>
    </source>
</evidence>
<keyword evidence="3 6" id="KW-0812">Transmembrane</keyword>
<keyword evidence="4 6" id="KW-1133">Transmembrane helix</keyword>
<evidence type="ECO:0000256" key="4">
    <source>
        <dbReference type="ARBA" id="ARBA00022989"/>
    </source>
</evidence>
<keyword evidence="5 6" id="KW-0472">Membrane</keyword>
<dbReference type="InterPro" id="IPR006977">
    <property type="entry name" value="Yip1_dom"/>
</dbReference>
<proteinExistence type="inferred from homology"/>
<evidence type="ECO:0000256" key="7">
    <source>
        <dbReference type="SAM" id="MobiDB-lite"/>
    </source>
</evidence>
<dbReference type="EMBL" id="CDMZ01001680">
    <property type="protein sequence ID" value="CEM36138.1"/>
    <property type="molecule type" value="Genomic_DNA"/>
</dbReference>
<feature type="transmembrane region" description="Helical" evidence="6">
    <location>
        <begin position="155"/>
        <end position="176"/>
    </location>
</feature>
<reference evidence="9" key="1">
    <citation type="submission" date="2014-11" db="EMBL/GenBank/DDBJ databases">
        <authorList>
            <person name="Otto D Thomas"/>
            <person name="Naeem Raeece"/>
        </authorList>
    </citation>
    <scope>NUCLEOTIDE SEQUENCE</scope>
</reference>
<feature type="transmembrane region" description="Helical" evidence="6">
    <location>
        <begin position="246"/>
        <end position="263"/>
    </location>
</feature>
<dbReference type="VEuPathDB" id="CryptoDB:Cvel_5399"/>
<feature type="region of interest" description="Disordered" evidence="7">
    <location>
        <begin position="1"/>
        <end position="43"/>
    </location>
</feature>
<dbReference type="PANTHER" id="PTHR21236:SF2">
    <property type="entry name" value="PROTEIN YIPF"/>
    <property type="match status" value="1"/>
</dbReference>